<dbReference type="InterPro" id="IPR036271">
    <property type="entry name" value="Tet_transcr_reg_TetR-rel_C_sf"/>
</dbReference>
<gene>
    <name evidence="4" type="ORF">Csp1_11070</name>
</gene>
<dbReference type="OrthoDB" id="3358037at2"/>
<keyword evidence="1 2" id="KW-0238">DNA-binding</keyword>
<dbReference type="SUPFAM" id="SSF46689">
    <property type="entry name" value="Homeodomain-like"/>
    <property type="match status" value="1"/>
</dbReference>
<dbReference type="Proteomes" id="UP000247696">
    <property type="component" value="Chromosome"/>
</dbReference>
<dbReference type="EMBL" id="CP024988">
    <property type="protein sequence ID" value="AWT25908.1"/>
    <property type="molecule type" value="Genomic_DNA"/>
</dbReference>
<dbReference type="RefSeq" id="WP_110481266.1">
    <property type="nucleotide sequence ID" value="NZ_CP024988.1"/>
</dbReference>
<evidence type="ECO:0000256" key="1">
    <source>
        <dbReference type="ARBA" id="ARBA00023125"/>
    </source>
</evidence>
<proteinExistence type="predicted"/>
<keyword evidence="5" id="KW-1185">Reference proteome</keyword>
<organism evidence="4 5">
    <name type="scientific">Corynebacterium provencense</name>
    <dbReference type="NCBI Taxonomy" id="1737425"/>
    <lineage>
        <taxon>Bacteria</taxon>
        <taxon>Bacillati</taxon>
        <taxon>Actinomycetota</taxon>
        <taxon>Actinomycetes</taxon>
        <taxon>Mycobacteriales</taxon>
        <taxon>Corynebacteriaceae</taxon>
        <taxon>Corynebacterium</taxon>
    </lineage>
</organism>
<feature type="domain" description="HTH tetR-type" evidence="3">
    <location>
        <begin position="3"/>
        <end position="61"/>
    </location>
</feature>
<dbReference type="Gene3D" id="1.10.357.10">
    <property type="entry name" value="Tetracycline Repressor, domain 2"/>
    <property type="match status" value="1"/>
</dbReference>
<feature type="DNA-binding region" description="H-T-H motif" evidence="2">
    <location>
        <begin position="24"/>
        <end position="43"/>
    </location>
</feature>
<dbReference type="InterPro" id="IPR009057">
    <property type="entry name" value="Homeodomain-like_sf"/>
</dbReference>
<dbReference type="AlphaFoldDB" id="A0A2Z3YNI3"/>
<sequence>MPRLTRPLILRHALPMVDADGDVSMRKLASSLSVTPMALYRHYPGKDALLADIVEEKSRELDLPEPLEDPVADTVQTALYLHDFLVERPWMIRLIATARLASPRGFAFARRFLDAAGRAGRGEAEAFVFYRTVFATILGLATITARKNAEADADPAEATDAVPAQLATRWGELDRATGPVEVLTTVAEILRG</sequence>
<reference evidence="5" key="1">
    <citation type="submission" date="2017-11" db="EMBL/GenBank/DDBJ databases">
        <title>Otitis media/interna in a cat caused by the recently described species Corynebacterium provencense.</title>
        <authorList>
            <person name="Kittl S."/>
            <person name="Brodard I."/>
            <person name="Rychener L."/>
            <person name="Jores J."/>
            <person name="Roosje P."/>
            <person name="Gobeli Brawand S."/>
        </authorList>
    </citation>
    <scope>NUCLEOTIDE SEQUENCE [LARGE SCALE GENOMIC DNA]</scope>
    <source>
        <strain evidence="5">17KM38</strain>
    </source>
</reference>
<name>A0A2Z3YNI3_9CORY</name>
<dbReference type="KEGG" id="cpre:Csp1_11070"/>
<dbReference type="SUPFAM" id="SSF48498">
    <property type="entry name" value="Tetracyclin repressor-like, C-terminal domain"/>
    <property type="match status" value="1"/>
</dbReference>
<dbReference type="GO" id="GO:0003677">
    <property type="term" value="F:DNA binding"/>
    <property type="evidence" value="ECO:0007669"/>
    <property type="project" value="UniProtKB-UniRule"/>
</dbReference>
<evidence type="ECO:0000256" key="2">
    <source>
        <dbReference type="PROSITE-ProRule" id="PRU00335"/>
    </source>
</evidence>
<evidence type="ECO:0000259" key="3">
    <source>
        <dbReference type="PROSITE" id="PS50977"/>
    </source>
</evidence>
<protein>
    <recommendedName>
        <fullName evidence="3">HTH tetR-type domain-containing protein</fullName>
    </recommendedName>
</protein>
<dbReference type="STRING" id="1737425.GCA_900049755_00179"/>
<accession>A0A2Z3YNI3</accession>
<evidence type="ECO:0000313" key="5">
    <source>
        <dbReference type="Proteomes" id="UP000247696"/>
    </source>
</evidence>
<evidence type="ECO:0000313" key="4">
    <source>
        <dbReference type="EMBL" id="AWT25908.1"/>
    </source>
</evidence>
<dbReference type="Pfam" id="PF00440">
    <property type="entry name" value="TetR_N"/>
    <property type="match status" value="1"/>
</dbReference>
<dbReference type="PROSITE" id="PS50977">
    <property type="entry name" value="HTH_TETR_2"/>
    <property type="match status" value="1"/>
</dbReference>
<dbReference type="InterPro" id="IPR001647">
    <property type="entry name" value="HTH_TetR"/>
</dbReference>